<accession>A0A7S1QJE4</accession>
<sequence>MHACERVLEWRPALALLADMQSRVLAPGSFAYNAAVLACSRTGHWRRVLQLVEDMREATVAPDAVTCHFAVGACEDGGQAAPAASLLAEVWELAASLLAAMAFAA</sequence>
<dbReference type="Gene3D" id="1.25.40.10">
    <property type="entry name" value="Tetratricopeptide repeat domain"/>
    <property type="match status" value="1"/>
</dbReference>
<dbReference type="AlphaFoldDB" id="A0A7S1QJE4"/>
<organism evidence="3">
    <name type="scientific">Alexandrium catenella</name>
    <name type="common">Red tide dinoflagellate</name>
    <name type="synonym">Gonyaulax catenella</name>
    <dbReference type="NCBI Taxonomy" id="2925"/>
    <lineage>
        <taxon>Eukaryota</taxon>
        <taxon>Sar</taxon>
        <taxon>Alveolata</taxon>
        <taxon>Dinophyceae</taxon>
        <taxon>Gonyaulacales</taxon>
        <taxon>Pyrocystaceae</taxon>
        <taxon>Alexandrium</taxon>
    </lineage>
</organism>
<dbReference type="EMBL" id="HBGE01044409">
    <property type="protein sequence ID" value="CAD9140662.1"/>
    <property type="molecule type" value="Transcribed_RNA"/>
</dbReference>
<keyword evidence="1" id="KW-0677">Repeat</keyword>
<evidence type="ECO:0008006" key="4">
    <source>
        <dbReference type="Google" id="ProtNLM"/>
    </source>
</evidence>
<dbReference type="InterPro" id="IPR002885">
    <property type="entry name" value="PPR_rpt"/>
</dbReference>
<evidence type="ECO:0000256" key="1">
    <source>
        <dbReference type="ARBA" id="ARBA00022737"/>
    </source>
</evidence>
<reference evidence="3" key="1">
    <citation type="submission" date="2021-01" db="EMBL/GenBank/DDBJ databases">
        <authorList>
            <person name="Corre E."/>
            <person name="Pelletier E."/>
            <person name="Niang G."/>
            <person name="Scheremetjew M."/>
            <person name="Finn R."/>
            <person name="Kale V."/>
            <person name="Holt S."/>
            <person name="Cochrane G."/>
            <person name="Meng A."/>
            <person name="Brown T."/>
            <person name="Cohen L."/>
        </authorList>
    </citation>
    <scope>NUCLEOTIDE SEQUENCE</scope>
    <source>
        <strain evidence="3">OF101</strain>
    </source>
</reference>
<dbReference type="InterPro" id="IPR011990">
    <property type="entry name" value="TPR-like_helical_dom_sf"/>
</dbReference>
<dbReference type="PANTHER" id="PTHR47447">
    <property type="entry name" value="OS03G0856100 PROTEIN"/>
    <property type="match status" value="1"/>
</dbReference>
<feature type="repeat" description="PPR" evidence="2">
    <location>
        <begin position="28"/>
        <end position="62"/>
    </location>
</feature>
<dbReference type="PANTHER" id="PTHR47447:SF17">
    <property type="entry name" value="OS12G0638900 PROTEIN"/>
    <property type="match status" value="1"/>
</dbReference>
<protein>
    <recommendedName>
        <fullName evidence="4">Pentacotripeptide-repeat region of PRORP domain-containing protein</fullName>
    </recommendedName>
</protein>
<dbReference type="PROSITE" id="PS51375">
    <property type="entry name" value="PPR"/>
    <property type="match status" value="1"/>
</dbReference>
<evidence type="ECO:0000256" key="2">
    <source>
        <dbReference type="PROSITE-ProRule" id="PRU00708"/>
    </source>
</evidence>
<proteinExistence type="predicted"/>
<gene>
    <name evidence="3" type="ORF">ACAT0790_LOCUS26769</name>
</gene>
<dbReference type="NCBIfam" id="TIGR00756">
    <property type="entry name" value="PPR"/>
    <property type="match status" value="1"/>
</dbReference>
<evidence type="ECO:0000313" key="3">
    <source>
        <dbReference type="EMBL" id="CAD9140662.1"/>
    </source>
</evidence>
<name>A0A7S1QJE4_ALECA</name>